<evidence type="ECO:0000313" key="2">
    <source>
        <dbReference type="EMBL" id="GAH88188.1"/>
    </source>
</evidence>
<feature type="domain" description="HEPN AbiU2-like" evidence="1">
    <location>
        <begin position="9"/>
        <end position="169"/>
    </location>
</feature>
<evidence type="ECO:0000259" key="1">
    <source>
        <dbReference type="Pfam" id="PF18734"/>
    </source>
</evidence>
<organism evidence="2">
    <name type="scientific">marine sediment metagenome</name>
    <dbReference type="NCBI Taxonomy" id="412755"/>
    <lineage>
        <taxon>unclassified sequences</taxon>
        <taxon>metagenomes</taxon>
        <taxon>ecological metagenomes</taxon>
    </lineage>
</organism>
<dbReference type="Pfam" id="PF18734">
    <property type="entry name" value="HEPN_AbiU2"/>
    <property type="match status" value="1"/>
</dbReference>
<dbReference type="EMBL" id="BARU01038796">
    <property type="protein sequence ID" value="GAH88188.1"/>
    <property type="molecule type" value="Genomic_DNA"/>
</dbReference>
<feature type="non-terminal residue" evidence="2">
    <location>
        <position position="231"/>
    </location>
</feature>
<accession>X1L1X7</accession>
<dbReference type="InterPro" id="IPR040704">
    <property type="entry name" value="HEPN_AbiU2"/>
</dbReference>
<comment type="caution">
    <text evidence="2">The sequence shown here is derived from an EMBL/GenBank/DDBJ whole genome shotgun (WGS) entry which is preliminary data.</text>
</comment>
<gene>
    <name evidence="2" type="ORF">S03H2_60232</name>
</gene>
<protein>
    <recommendedName>
        <fullName evidence="1">HEPN AbiU2-like domain-containing protein</fullName>
    </recommendedName>
</protein>
<name>X1L1X7_9ZZZZ</name>
<reference evidence="2" key="1">
    <citation type="journal article" date="2014" name="Front. Microbiol.">
        <title>High frequency of phylogenetically diverse reductive dehalogenase-homologous genes in deep subseafloor sedimentary metagenomes.</title>
        <authorList>
            <person name="Kawai M."/>
            <person name="Futagami T."/>
            <person name="Toyoda A."/>
            <person name="Takaki Y."/>
            <person name="Nishi S."/>
            <person name="Hori S."/>
            <person name="Arai W."/>
            <person name="Tsubouchi T."/>
            <person name="Morono Y."/>
            <person name="Uchiyama I."/>
            <person name="Ito T."/>
            <person name="Fujiyama A."/>
            <person name="Inagaki F."/>
            <person name="Takami H."/>
        </authorList>
    </citation>
    <scope>NUCLEOTIDE SEQUENCE</scope>
    <source>
        <strain evidence="2">Expedition CK06-06</strain>
    </source>
</reference>
<sequence>MNPVHKDSIEKVIDSLSQNLVWAWNYYHFLEGLHEEAQESNKQVERFPCIISCLWSAVFEALFVKLNHFTDRTKNVHSFFYLFKLIRRYLPESKELQSKISEHENKLHKAADPIIEKIENWRNQAVAHLTPASIDEQFHEENKMHLDEIKIYLKLYCGILNTYSDEILNRIGDTVSGSLAQKKEIKSLFDSLRAKYPLMFESLVENAIDFMKVSLRELRSSPKYSVIHFCS</sequence>
<proteinExistence type="predicted"/>
<dbReference type="AlphaFoldDB" id="X1L1X7"/>